<sequence length="377" mass="41759">KYEFIFRWAALQAMGSSPNEHKTSTHCIFFLITRTERMTGPFPSPFIISDAKCITHEAASDLVYGEKALSPGDVKSSLEIRRGGGVGRAIAVFLVQGADTTITWHFERYDLLEQLPSGRVLLRMARHRDEPVCSVIRKGFSKSTNFDRSSDSKVTAIPHLVQRSHVTGPPSTLRAMLLNAELGIAVPDGKFQPPLPRDPAHWHAEAPTPAPQKYEWLFRWVLYQTISTFPHNHTHLADRAPARCIPQPLPRARRQLAPAALRVRAATSPLTVFASAPATVARDQEAGDEGLALALFVTTGPANTPGVFRMRHYELREPLGGVYYPGWKAQIKGVLNGGLSLADITRVIETMSSEVSSAHMELELRIQEMDIQDDQAD</sequence>
<accession>A0A4Y9ZJ37</accession>
<comment type="caution">
    <text evidence="1">The sequence shown here is derived from an EMBL/GenBank/DDBJ whole genome shotgun (WGS) entry which is preliminary data.</text>
</comment>
<protein>
    <submittedName>
        <fullName evidence="1">Uncharacterized protein</fullName>
    </submittedName>
</protein>
<name>A0A4Y9ZJ37_9AGAM</name>
<evidence type="ECO:0000313" key="2">
    <source>
        <dbReference type="Proteomes" id="UP000298061"/>
    </source>
</evidence>
<reference evidence="1 2" key="1">
    <citation type="submission" date="2019-02" db="EMBL/GenBank/DDBJ databases">
        <title>Genome sequencing of the rare red list fungi Hericium alpestre (H. flagellum).</title>
        <authorList>
            <person name="Buettner E."/>
            <person name="Kellner H."/>
        </authorList>
    </citation>
    <scope>NUCLEOTIDE SEQUENCE [LARGE SCALE GENOMIC DNA]</scope>
    <source>
        <strain evidence="1 2">DSM 108284</strain>
    </source>
</reference>
<gene>
    <name evidence="1" type="ORF">EWM64_g10141</name>
</gene>
<dbReference type="Proteomes" id="UP000298061">
    <property type="component" value="Unassembled WGS sequence"/>
</dbReference>
<keyword evidence="2" id="KW-1185">Reference proteome</keyword>
<proteinExistence type="predicted"/>
<organism evidence="1 2">
    <name type="scientific">Hericium alpestre</name>
    <dbReference type="NCBI Taxonomy" id="135208"/>
    <lineage>
        <taxon>Eukaryota</taxon>
        <taxon>Fungi</taxon>
        <taxon>Dikarya</taxon>
        <taxon>Basidiomycota</taxon>
        <taxon>Agaricomycotina</taxon>
        <taxon>Agaricomycetes</taxon>
        <taxon>Russulales</taxon>
        <taxon>Hericiaceae</taxon>
        <taxon>Hericium</taxon>
    </lineage>
</organism>
<dbReference type="EMBL" id="SFCI01002466">
    <property type="protein sequence ID" value="TFY73871.1"/>
    <property type="molecule type" value="Genomic_DNA"/>
</dbReference>
<feature type="non-terminal residue" evidence="1">
    <location>
        <position position="1"/>
    </location>
</feature>
<dbReference type="AlphaFoldDB" id="A0A4Y9ZJ37"/>
<evidence type="ECO:0000313" key="1">
    <source>
        <dbReference type="EMBL" id="TFY73871.1"/>
    </source>
</evidence>